<dbReference type="InterPro" id="IPR036875">
    <property type="entry name" value="Znf_CCHC_sf"/>
</dbReference>
<dbReference type="Proteomes" id="UP000198211">
    <property type="component" value="Unassembled WGS sequence"/>
</dbReference>
<evidence type="ECO:0000259" key="3">
    <source>
        <dbReference type="PROSITE" id="PS50158"/>
    </source>
</evidence>
<proteinExistence type="predicted"/>
<feature type="compositionally biased region" description="Basic residues" evidence="2">
    <location>
        <begin position="320"/>
        <end position="331"/>
    </location>
</feature>
<feature type="compositionally biased region" description="Basic and acidic residues" evidence="2">
    <location>
        <begin position="47"/>
        <end position="57"/>
    </location>
</feature>
<feature type="domain" description="CCHC-type" evidence="3">
    <location>
        <begin position="402"/>
        <end position="417"/>
    </location>
</feature>
<dbReference type="InterPro" id="IPR001878">
    <property type="entry name" value="Znf_CCHC"/>
</dbReference>
<accession>A0A225VMI9</accession>
<keyword evidence="5" id="KW-1185">Reference proteome</keyword>
<dbReference type="OrthoDB" id="18186at2759"/>
<dbReference type="SMART" id="SM00343">
    <property type="entry name" value="ZnF_C2HC"/>
    <property type="match status" value="2"/>
</dbReference>
<feature type="region of interest" description="Disordered" evidence="2">
    <location>
        <begin position="22"/>
        <end position="57"/>
    </location>
</feature>
<feature type="region of interest" description="Disordered" evidence="2">
    <location>
        <begin position="307"/>
        <end position="383"/>
    </location>
</feature>
<organism evidence="4 5">
    <name type="scientific">Phytophthora megakarya</name>
    <dbReference type="NCBI Taxonomy" id="4795"/>
    <lineage>
        <taxon>Eukaryota</taxon>
        <taxon>Sar</taxon>
        <taxon>Stramenopiles</taxon>
        <taxon>Oomycota</taxon>
        <taxon>Peronosporomycetes</taxon>
        <taxon>Peronosporales</taxon>
        <taxon>Peronosporaceae</taxon>
        <taxon>Phytophthora</taxon>
    </lineage>
</organism>
<keyword evidence="1" id="KW-0479">Metal-binding</keyword>
<evidence type="ECO:0000256" key="2">
    <source>
        <dbReference type="SAM" id="MobiDB-lite"/>
    </source>
</evidence>
<dbReference type="Pfam" id="PF00098">
    <property type="entry name" value="zf-CCHC"/>
    <property type="match status" value="2"/>
</dbReference>
<sequence>MIDGETRTPATLAMVEVRTATASGHGASHGDDRHEGNYTGGDNGANGERRTDESYGNHLHDPGTLRTWSFLSSHQHPEYRRQRGLIELTWRCKASGQGEWTDHALYFILGNKLMESAAMWWVTMDRGLTEQQQTWTYLKKQLLKRFGPRKNKAAAEWRVNNRSRLYGESYNDFAEGLRKAADRNRVSERVFLAQYYRNLDRTTRQLVRMKPTPKTLEEAVAKTNKIDDPSDNITQGISNVGQTIQTAPQAQLATVAGTTGQTVVIPGIGGISLPDELTEAVVNATAAEPPNKDAVTVFTNQQGTWNDYAGIYERPPGRKWNGRPLRRRRHGGVLPPRQQQKRKKTRAKRNREEPTDEEPADKPSSRKRKTTANPAAETAKGQVARVAGVLKQEANSSSRQECYRCGSKEHYSTQCPDAPRCFACGKPGHYAKECTDPVAKAKNDEYLQQRATRTVTNQENDQPTS</sequence>
<keyword evidence="1" id="KW-0862">Zinc</keyword>
<comment type="caution">
    <text evidence="4">The sequence shown here is derived from an EMBL/GenBank/DDBJ whole genome shotgun (WGS) entry which is preliminary data.</text>
</comment>
<evidence type="ECO:0000313" key="5">
    <source>
        <dbReference type="Proteomes" id="UP000198211"/>
    </source>
</evidence>
<dbReference type="Gene3D" id="4.10.60.10">
    <property type="entry name" value="Zinc finger, CCHC-type"/>
    <property type="match status" value="1"/>
</dbReference>
<evidence type="ECO:0000256" key="1">
    <source>
        <dbReference type="PROSITE-ProRule" id="PRU00047"/>
    </source>
</evidence>
<dbReference type="EMBL" id="NBNE01003910">
    <property type="protein sequence ID" value="OWZ06565.1"/>
    <property type="molecule type" value="Genomic_DNA"/>
</dbReference>
<gene>
    <name evidence="4" type="ORF">PHMEG_00021160</name>
</gene>
<protein>
    <recommendedName>
        <fullName evidence="3">CCHC-type domain-containing protein</fullName>
    </recommendedName>
</protein>
<dbReference type="GO" id="GO:0008270">
    <property type="term" value="F:zinc ion binding"/>
    <property type="evidence" value="ECO:0007669"/>
    <property type="project" value="UniProtKB-KW"/>
</dbReference>
<dbReference type="SUPFAM" id="SSF57756">
    <property type="entry name" value="Retrovirus zinc finger-like domains"/>
    <property type="match status" value="1"/>
</dbReference>
<reference evidence="5" key="1">
    <citation type="submission" date="2017-03" db="EMBL/GenBank/DDBJ databases">
        <title>Phytopthora megakarya and P. palmivora, two closely related causual agents of cacao black pod achieved similar genome size and gene model numbers by different mechanisms.</title>
        <authorList>
            <person name="Ali S."/>
            <person name="Shao J."/>
            <person name="Larry D.J."/>
            <person name="Kronmiller B."/>
            <person name="Shen D."/>
            <person name="Strem M.D."/>
            <person name="Melnick R.L."/>
            <person name="Guiltinan M.J."/>
            <person name="Tyler B.M."/>
            <person name="Meinhardt L.W."/>
            <person name="Bailey B.A."/>
        </authorList>
    </citation>
    <scope>NUCLEOTIDE SEQUENCE [LARGE SCALE GENOMIC DNA]</scope>
    <source>
        <strain evidence="5">zdho120</strain>
    </source>
</reference>
<dbReference type="AlphaFoldDB" id="A0A225VMI9"/>
<dbReference type="PROSITE" id="PS50158">
    <property type="entry name" value="ZF_CCHC"/>
    <property type="match status" value="2"/>
</dbReference>
<dbReference type="GO" id="GO:0003676">
    <property type="term" value="F:nucleic acid binding"/>
    <property type="evidence" value="ECO:0007669"/>
    <property type="project" value="InterPro"/>
</dbReference>
<keyword evidence="1" id="KW-0863">Zinc-finger</keyword>
<evidence type="ECO:0000313" key="4">
    <source>
        <dbReference type="EMBL" id="OWZ06565.1"/>
    </source>
</evidence>
<feature type="domain" description="CCHC-type" evidence="3">
    <location>
        <begin position="420"/>
        <end position="436"/>
    </location>
</feature>
<name>A0A225VMI9_9STRA</name>
<feature type="compositionally biased region" description="Basic residues" evidence="2">
    <location>
        <begin position="339"/>
        <end position="349"/>
    </location>
</feature>